<protein>
    <submittedName>
        <fullName evidence="1">Uncharacterized protein</fullName>
    </submittedName>
</protein>
<accession>A0ABW6BUS7</accession>
<dbReference type="RefSeq" id="WP_377484012.1">
    <property type="nucleotide sequence ID" value="NZ_JBHUOX010000006.1"/>
</dbReference>
<organism evidence="1 2">
    <name type="scientific">Pontibacter toksunensis</name>
    <dbReference type="NCBI Taxonomy" id="1332631"/>
    <lineage>
        <taxon>Bacteria</taxon>
        <taxon>Pseudomonadati</taxon>
        <taxon>Bacteroidota</taxon>
        <taxon>Cytophagia</taxon>
        <taxon>Cytophagales</taxon>
        <taxon>Hymenobacteraceae</taxon>
        <taxon>Pontibacter</taxon>
    </lineage>
</organism>
<evidence type="ECO:0000313" key="2">
    <source>
        <dbReference type="Proteomes" id="UP001597641"/>
    </source>
</evidence>
<keyword evidence="2" id="KW-1185">Reference proteome</keyword>
<proteinExistence type="predicted"/>
<evidence type="ECO:0000313" key="1">
    <source>
        <dbReference type="EMBL" id="MFD3000712.1"/>
    </source>
</evidence>
<dbReference type="EMBL" id="JBHUOX010000006">
    <property type="protein sequence ID" value="MFD3000712.1"/>
    <property type="molecule type" value="Genomic_DNA"/>
</dbReference>
<sequence>MYISKKKLFYPISKRLRKYLHHYDRETKLPLRYEDLLHYSDAYPYFDKKGKDTLWESVVYDQHIQQDLKNGLAMIYALLKTDGDMSVMEHVYVSRVDYCTFGNSNPFRVQVMNHLNDNYDYFYVKRADASRVYGLELEHILSPSRINYLADGDTLIEEHIAGIPGDVFIKEYLDRPASNKVRIAKEFVKFNERCFMRLLGDMRSYNYVIDVTPDFEDEQYRVRPIDFDQQSYEGRKRMYLPQFFKGNNLMVALVQKLLKPEAIKQYQNEERTLMFRRLRAARYRLKDLIDCMRKDTVSTPEKIAELRTELAEHHHSEEFLKCRNMGDLVRLHLKTVIAKAPGAAKV</sequence>
<reference evidence="2" key="1">
    <citation type="journal article" date="2019" name="Int. J. Syst. Evol. Microbiol.">
        <title>The Global Catalogue of Microorganisms (GCM) 10K type strain sequencing project: providing services to taxonomists for standard genome sequencing and annotation.</title>
        <authorList>
            <consortium name="The Broad Institute Genomics Platform"/>
            <consortium name="The Broad Institute Genome Sequencing Center for Infectious Disease"/>
            <person name="Wu L."/>
            <person name="Ma J."/>
        </authorList>
    </citation>
    <scope>NUCLEOTIDE SEQUENCE [LARGE SCALE GENOMIC DNA]</scope>
    <source>
        <strain evidence="2">KCTC 23984</strain>
    </source>
</reference>
<comment type="caution">
    <text evidence="1">The sequence shown here is derived from an EMBL/GenBank/DDBJ whole genome shotgun (WGS) entry which is preliminary data.</text>
</comment>
<name>A0ABW6BUS7_9BACT</name>
<dbReference type="Proteomes" id="UP001597641">
    <property type="component" value="Unassembled WGS sequence"/>
</dbReference>
<gene>
    <name evidence="1" type="ORF">ACFS7Z_10100</name>
</gene>